<dbReference type="Proteomes" id="UP000652761">
    <property type="component" value="Unassembled WGS sequence"/>
</dbReference>
<keyword evidence="3" id="KW-1185">Reference proteome</keyword>
<dbReference type="EMBL" id="NMUH01007420">
    <property type="protein sequence ID" value="MQM17235.1"/>
    <property type="molecule type" value="Genomic_DNA"/>
</dbReference>
<feature type="region of interest" description="Disordered" evidence="1">
    <location>
        <begin position="201"/>
        <end position="240"/>
    </location>
</feature>
<proteinExistence type="predicted"/>
<dbReference type="AlphaFoldDB" id="A0A843XD75"/>
<evidence type="ECO:0000256" key="1">
    <source>
        <dbReference type="SAM" id="MobiDB-lite"/>
    </source>
</evidence>
<feature type="region of interest" description="Disordered" evidence="1">
    <location>
        <begin position="116"/>
        <end position="150"/>
    </location>
</feature>
<dbReference type="OrthoDB" id="611935at2759"/>
<evidence type="ECO:0000313" key="2">
    <source>
        <dbReference type="EMBL" id="MQM17235.1"/>
    </source>
</evidence>
<protein>
    <submittedName>
        <fullName evidence="2">Uncharacterized protein</fullName>
    </submittedName>
</protein>
<evidence type="ECO:0000313" key="3">
    <source>
        <dbReference type="Proteomes" id="UP000652761"/>
    </source>
</evidence>
<feature type="compositionally biased region" description="Low complexity" evidence="1">
    <location>
        <begin position="39"/>
        <end position="51"/>
    </location>
</feature>
<feature type="compositionally biased region" description="Polar residues" evidence="1">
    <location>
        <begin position="227"/>
        <end position="238"/>
    </location>
</feature>
<feature type="region of interest" description="Disordered" evidence="1">
    <location>
        <begin position="487"/>
        <end position="508"/>
    </location>
</feature>
<reference evidence="2" key="1">
    <citation type="submission" date="2017-07" db="EMBL/GenBank/DDBJ databases">
        <title>Taro Niue Genome Assembly and Annotation.</title>
        <authorList>
            <person name="Atibalentja N."/>
            <person name="Keating K."/>
            <person name="Fields C.J."/>
        </authorList>
    </citation>
    <scope>NUCLEOTIDE SEQUENCE</scope>
    <source>
        <strain evidence="2">Niue_2</strain>
        <tissue evidence="2">Leaf</tissue>
    </source>
</reference>
<feature type="region of interest" description="Disordered" evidence="1">
    <location>
        <begin position="1"/>
        <end position="60"/>
    </location>
</feature>
<sequence length="629" mass="67435">MEATASVATVSSATSEPGSRRASALPLRQGLPPAADSNRSVSLASRADSSSTGNPRRLPFVPAAMGFGGSSLSYCASRFPATIMTSSSTLSPLAPPFTVERAASRPALNYDPYVPAWPPRRQSSDDSVHHIRPPSPSPPPASPPQPTHGATTAAAVDALPYYAHGPALARASSGESSSWRNPSLALADPYYPCFSSAPATSAGDASPFYGGRREESGGGSGCLESHTIPSNVPSTVGTQAEGDYGNSAWIEREGMAVTPGYEAPFLQDPSIAPGFLAYDGLQGGWPGKFTEAPSEKDQFRYEHLDWLVAGGNVGVPSDMSGTSALAPGGPVSGRYLHSSDMQTYMEGSKRSAFNSSYPDRTDPKDFYPATTFFPDVLGSSSNTSTSIDKHSLKNVNHVQPVNACKNDMLHKQHVSIRPAEPSIDLNHRHKEVNAAMNRRKDMGMVDNANVNTSMVKITLSPSIESAKHISRDYSLAKKNELRITSFNNPGSVESAHEQHSSERLDENLAEDSPCWKGATSSRYSISRTFDTLVADHAIADRKVEGLNTRGSDYPKAENEDVALFEESFDRSLQVFSFSGVESPGWKPNQFGPLLPPRSAPPSSILFFLLGLLCRIILVSESAFDFFHRV</sequence>
<accession>A0A843XD75</accession>
<feature type="compositionally biased region" description="Basic and acidic residues" evidence="1">
    <location>
        <begin position="494"/>
        <end position="506"/>
    </location>
</feature>
<gene>
    <name evidence="2" type="ORF">Taro_050203</name>
</gene>
<feature type="compositionally biased region" description="Pro residues" evidence="1">
    <location>
        <begin position="133"/>
        <end position="146"/>
    </location>
</feature>
<comment type="caution">
    <text evidence="2">The sequence shown here is derived from an EMBL/GenBank/DDBJ whole genome shotgun (WGS) entry which is preliminary data.</text>
</comment>
<name>A0A843XD75_COLES</name>
<feature type="compositionally biased region" description="Low complexity" evidence="1">
    <location>
        <begin position="1"/>
        <end position="15"/>
    </location>
</feature>
<organism evidence="2 3">
    <name type="scientific">Colocasia esculenta</name>
    <name type="common">Wild taro</name>
    <name type="synonym">Arum esculentum</name>
    <dbReference type="NCBI Taxonomy" id="4460"/>
    <lineage>
        <taxon>Eukaryota</taxon>
        <taxon>Viridiplantae</taxon>
        <taxon>Streptophyta</taxon>
        <taxon>Embryophyta</taxon>
        <taxon>Tracheophyta</taxon>
        <taxon>Spermatophyta</taxon>
        <taxon>Magnoliopsida</taxon>
        <taxon>Liliopsida</taxon>
        <taxon>Araceae</taxon>
        <taxon>Aroideae</taxon>
        <taxon>Colocasieae</taxon>
        <taxon>Colocasia</taxon>
    </lineage>
</organism>